<organism evidence="1 2">
    <name type="scientific">Poseidonibacter ostreae</name>
    <dbReference type="NCBI Taxonomy" id="2654171"/>
    <lineage>
        <taxon>Bacteria</taxon>
        <taxon>Pseudomonadati</taxon>
        <taxon>Campylobacterota</taxon>
        <taxon>Epsilonproteobacteria</taxon>
        <taxon>Campylobacterales</taxon>
        <taxon>Arcobacteraceae</taxon>
        <taxon>Poseidonibacter</taxon>
    </lineage>
</organism>
<dbReference type="EMBL" id="WFKJ01000001">
    <property type="protein sequence ID" value="KAB7892984.1"/>
    <property type="molecule type" value="Genomic_DNA"/>
</dbReference>
<name>A0ABQ6VQH4_9BACT</name>
<evidence type="ECO:0000313" key="1">
    <source>
        <dbReference type="EMBL" id="KAB7892984.1"/>
    </source>
</evidence>
<dbReference type="Pfam" id="PF11294">
    <property type="entry name" value="DUF3095"/>
    <property type="match status" value="1"/>
</dbReference>
<protein>
    <submittedName>
        <fullName evidence="1">DUF3095 family protein</fullName>
    </submittedName>
</protein>
<evidence type="ECO:0000313" key="2">
    <source>
        <dbReference type="Proteomes" id="UP000461010"/>
    </source>
</evidence>
<proteinExistence type="predicted"/>
<gene>
    <name evidence="1" type="ORF">GBG18_00500</name>
</gene>
<accession>A0ABQ6VQH4</accession>
<reference evidence="1 2" key="1">
    <citation type="submission" date="2019-10" db="EMBL/GenBank/DDBJ databases">
        <title>Poseidonibacter ostreae sp. nov., isolated from the gut of the Ostrea denselamellosa.</title>
        <authorList>
            <person name="Choi A."/>
        </authorList>
    </citation>
    <scope>NUCLEOTIDE SEQUENCE [LARGE SCALE GENOMIC DNA]</scope>
    <source>
        <strain evidence="1 2">SJOD-M-5</strain>
    </source>
</reference>
<dbReference type="InterPro" id="IPR021445">
    <property type="entry name" value="DUF3095"/>
</dbReference>
<comment type="caution">
    <text evidence="1">The sequence shown here is derived from an EMBL/GenBank/DDBJ whole genome shotgun (WGS) entry which is preliminary data.</text>
</comment>
<dbReference type="Proteomes" id="UP000461010">
    <property type="component" value="Unassembled WGS sequence"/>
</dbReference>
<dbReference type="RefSeq" id="WP_152187372.1">
    <property type="nucleotide sequence ID" value="NZ_WFKI01000017.1"/>
</dbReference>
<sequence length="377" mass="42860">MNEDFYLNLKQIDDLYSLSNNEFYESAPKDWFVVVSDVIGSTKAIEAGKYKEVNMVGALSIISILNIKKSLDIPFVFGGDGSFLLIPKSIYNQTAQALLAVKKIAKESYSLNLRVGIISIEEIIKRHKQILITKYKVSKDYTQALIKGGGLELCDELLKSSDEYLIKEKVDDTFKLDISGLECRWKAIKTPKEENLSIIIKAFDESHYEKILRDLDEILGNNTLRHPIIDENLKLSFKSKELNVEASIYSKSYIIKHLISLKFKLINALGAYLIKNKVSLWGNYKDKIIKTADTEKFDDMLRMVVATSFEQTKKLETYLEDESKNKNLQYGLHKSDSSLMTCLIFQRHGKHIHFVDGSNGGYASAAKNLKNSLKGQK</sequence>
<keyword evidence="2" id="KW-1185">Reference proteome</keyword>